<evidence type="ECO:0000313" key="6">
    <source>
        <dbReference type="EMBL" id="KAA0720076.1"/>
    </source>
</evidence>
<evidence type="ECO:0000256" key="4">
    <source>
        <dbReference type="SAM" id="MobiDB-lite"/>
    </source>
</evidence>
<feature type="compositionally biased region" description="Basic and acidic residues" evidence="4">
    <location>
        <begin position="46"/>
        <end position="75"/>
    </location>
</feature>
<feature type="chain" id="PRO_5022822261" evidence="5">
    <location>
        <begin position="27"/>
        <end position="207"/>
    </location>
</feature>
<dbReference type="EMBL" id="SOYY01000006">
    <property type="protein sequence ID" value="KAA0720076.1"/>
    <property type="molecule type" value="Genomic_DNA"/>
</dbReference>
<name>A0A5A9PGL8_9TELE</name>
<dbReference type="InterPro" id="IPR008160">
    <property type="entry name" value="Collagen"/>
</dbReference>
<protein>
    <submittedName>
        <fullName evidence="6">Complement C1q subcomponent subunit C</fullName>
    </submittedName>
</protein>
<keyword evidence="7" id="KW-1185">Reference proteome</keyword>
<keyword evidence="5" id="KW-0732">Signal</keyword>
<dbReference type="Pfam" id="PF01391">
    <property type="entry name" value="Collagen"/>
    <property type="match status" value="1"/>
</dbReference>
<evidence type="ECO:0000256" key="3">
    <source>
        <dbReference type="ARBA" id="ARBA00022530"/>
    </source>
</evidence>
<dbReference type="PANTHER" id="PTHR15427:SF29">
    <property type="entry name" value="COMPLEMENT C1Q SUBCOMPONENT SUBUNIT C"/>
    <property type="match status" value="1"/>
</dbReference>
<evidence type="ECO:0000256" key="2">
    <source>
        <dbReference type="ARBA" id="ARBA00022525"/>
    </source>
</evidence>
<keyword evidence="3" id="KW-0272">Extracellular matrix</keyword>
<feature type="region of interest" description="Disordered" evidence="4">
    <location>
        <begin position="33"/>
        <end position="112"/>
    </location>
</feature>
<sequence length="207" mass="22150">MFDRHRTSGMSGIIVIVSLCFSLVSMETCTDAGTPGMPGIPGLPGRDGRERINGDKGDPGIPLRDDATVKGEKGEAGVIGSRGKRGRPGEAGDLGPPGPPGEPGDHGESGDTTSLLQSVFSVSRLTRNQPEPHSVIRFSKNITLINSHFNNEGKFVCQISGKPPKACKPLLVAWQLSWNETRTFGCKQTAIMECLQGMWVTVFFQVS</sequence>
<comment type="subcellular location">
    <subcellularLocation>
        <location evidence="1">Secreted</location>
        <location evidence="1">Extracellular space</location>
        <location evidence="1">Extracellular matrix</location>
    </subcellularLocation>
</comment>
<dbReference type="PANTHER" id="PTHR15427">
    <property type="entry name" value="EMILIN ELASTIN MICROFIBRIL INTERFACE-LOCATED PROTEIN ELASTIN MICROFIBRIL INTERFACER"/>
    <property type="match status" value="1"/>
</dbReference>
<proteinExistence type="predicted"/>
<gene>
    <name evidence="6" type="ORF">E1301_Tti008297</name>
</gene>
<feature type="signal peptide" evidence="5">
    <location>
        <begin position="1"/>
        <end position="26"/>
    </location>
</feature>
<accession>A0A5A9PGL8</accession>
<dbReference type="InterPro" id="IPR050392">
    <property type="entry name" value="Collagen/C1q_domain"/>
</dbReference>
<dbReference type="AlphaFoldDB" id="A0A5A9PGL8"/>
<dbReference type="Proteomes" id="UP000324632">
    <property type="component" value="Chromosome 6"/>
</dbReference>
<dbReference type="GO" id="GO:0005576">
    <property type="term" value="C:extracellular region"/>
    <property type="evidence" value="ECO:0007669"/>
    <property type="project" value="UniProtKB-SubCell"/>
</dbReference>
<evidence type="ECO:0000313" key="7">
    <source>
        <dbReference type="Proteomes" id="UP000324632"/>
    </source>
</evidence>
<keyword evidence="2" id="KW-0964">Secreted</keyword>
<reference evidence="6 7" key="1">
    <citation type="journal article" date="2019" name="Mol. Ecol. Resour.">
        <title>Chromosome-level genome assembly of Triplophysa tibetana, a fish adapted to the harsh high-altitude environment of the Tibetan Plateau.</title>
        <authorList>
            <person name="Yang X."/>
            <person name="Liu H."/>
            <person name="Ma Z."/>
            <person name="Zou Y."/>
            <person name="Zou M."/>
            <person name="Mao Y."/>
            <person name="Li X."/>
            <person name="Wang H."/>
            <person name="Chen T."/>
            <person name="Wang W."/>
            <person name="Yang R."/>
        </authorList>
    </citation>
    <scope>NUCLEOTIDE SEQUENCE [LARGE SCALE GENOMIC DNA]</scope>
    <source>
        <strain evidence="6">TTIB1903HZAU</strain>
        <tissue evidence="6">Muscle</tissue>
    </source>
</reference>
<evidence type="ECO:0000256" key="1">
    <source>
        <dbReference type="ARBA" id="ARBA00004498"/>
    </source>
</evidence>
<organism evidence="6 7">
    <name type="scientific">Triplophysa tibetana</name>
    <dbReference type="NCBI Taxonomy" id="1572043"/>
    <lineage>
        <taxon>Eukaryota</taxon>
        <taxon>Metazoa</taxon>
        <taxon>Chordata</taxon>
        <taxon>Craniata</taxon>
        <taxon>Vertebrata</taxon>
        <taxon>Euteleostomi</taxon>
        <taxon>Actinopterygii</taxon>
        <taxon>Neopterygii</taxon>
        <taxon>Teleostei</taxon>
        <taxon>Ostariophysi</taxon>
        <taxon>Cypriniformes</taxon>
        <taxon>Nemacheilidae</taxon>
        <taxon>Triplophysa</taxon>
    </lineage>
</organism>
<comment type="caution">
    <text evidence="6">The sequence shown here is derived from an EMBL/GenBank/DDBJ whole genome shotgun (WGS) entry which is preliminary data.</text>
</comment>
<evidence type="ECO:0000256" key="5">
    <source>
        <dbReference type="SAM" id="SignalP"/>
    </source>
</evidence>